<dbReference type="InterPro" id="IPR036322">
    <property type="entry name" value="WD40_repeat_dom_sf"/>
</dbReference>
<evidence type="ECO:0000256" key="1">
    <source>
        <dbReference type="ARBA" id="ARBA00022574"/>
    </source>
</evidence>
<feature type="region of interest" description="Disordered" evidence="4">
    <location>
        <begin position="1122"/>
        <end position="1142"/>
    </location>
</feature>
<feature type="domain" description="NACHT" evidence="5">
    <location>
        <begin position="303"/>
        <end position="447"/>
    </location>
</feature>
<evidence type="ECO:0000313" key="7">
    <source>
        <dbReference type="Proteomes" id="UP000016930"/>
    </source>
</evidence>
<evidence type="ECO:0000256" key="2">
    <source>
        <dbReference type="ARBA" id="ARBA00022737"/>
    </source>
</evidence>
<dbReference type="InterPro" id="IPR001680">
    <property type="entry name" value="WD40_rpt"/>
</dbReference>
<dbReference type="PANTHER" id="PTHR22847:SF637">
    <property type="entry name" value="WD REPEAT DOMAIN 5B"/>
    <property type="match status" value="1"/>
</dbReference>
<dbReference type="InterPro" id="IPR027417">
    <property type="entry name" value="P-loop_NTPase"/>
</dbReference>
<dbReference type="Pfam" id="PF24883">
    <property type="entry name" value="NPHP3_N"/>
    <property type="match status" value="1"/>
</dbReference>
<organism evidence="6 7">
    <name type="scientific">Ceriporiopsis subvermispora (strain B)</name>
    <name type="common">White-rot fungus</name>
    <name type="synonym">Gelatoporia subvermispora</name>
    <dbReference type="NCBI Taxonomy" id="914234"/>
    <lineage>
        <taxon>Eukaryota</taxon>
        <taxon>Fungi</taxon>
        <taxon>Dikarya</taxon>
        <taxon>Basidiomycota</taxon>
        <taxon>Agaricomycotina</taxon>
        <taxon>Agaricomycetes</taxon>
        <taxon>Polyporales</taxon>
        <taxon>Gelatoporiaceae</taxon>
        <taxon>Gelatoporia</taxon>
    </lineage>
</organism>
<evidence type="ECO:0000313" key="6">
    <source>
        <dbReference type="EMBL" id="EMD31454.1"/>
    </source>
</evidence>
<dbReference type="Gene3D" id="2.130.10.10">
    <property type="entry name" value="YVTN repeat-like/Quinoprotein amine dehydrogenase"/>
    <property type="match status" value="3"/>
</dbReference>
<gene>
    <name evidence="6" type="ORF">CERSUDRAFT_144952</name>
</gene>
<keyword evidence="2" id="KW-0677">Repeat</keyword>
<feature type="compositionally biased region" description="Low complexity" evidence="4">
    <location>
        <begin position="1128"/>
        <end position="1142"/>
    </location>
</feature>
<dbReference type="InterPro" id="IPR015943">
    <property type="entry name" value="WD40/YVTN_repeat-like_dom_sf"/>
</dbReference>
<dbReference type="InterPro" id="IPR007111">
    <property type="entry name" value="NACHT_NTPase"/>
</dbReference>
<dbReference type="PRINTS" id="PR00320">
    <property type="entry name" value="GPROTEINBRPT"/>
</dbReference>
<dbReference type="Gene3D" id="3.40.50.300">
    <property type="entry name" value="P-loop containing nucleotide triphosphate hydrolases"/>
    <property type="match status" value="1"/>
</dbReference>
<dbReference type="AlphaFoldDB" id="M2P804"/>
<dbReference type="PROSITE" id="PS50294">
    <property type="entry name" value="WD_REPEATS_REGION"/>
    <property type="match status" value="5"/>
</dbReference>
<dbReference type="Proteomes" id="UP000016930">
    <property type="component" value="Unassembled WGS sequence"/>
</dbReference>
<name>M2P804_CERS8</name>
<dbReference type="PROSITE" id="PS50837">
    <property type="entry name" value="NACHT"/>
    <property type="match status" value="1"/>
</dbReference>
<dbReference type="InterPro" id="IPR019775">
    <property type="entry name" value="WD40_repeat_CS"/>
</dbReference>
<proteinExistence type="predicted"/>
<dbReference type="PROSITE" id="PS00678">
    <property type="entry name" value="WD_REPEATS_1"/>
    <property type="match status" value="5"/>
</dbReference>
<dbReference type="GO" id="GO:1990234">
    <property type="term" value="C:transferase complex"/>
    <property type="evidence" value="ECO:0007669"/>
    <property type="project" value="UniProtKB-ARBA"/>
</dbReference>
<evidence type="ECO:0000256" key="4">
    <source>
        <dbReference type="SAM" id="MobiDB-lite"/>
    </source>
</evidence>
<dbReference type="InterPro" id="IPR056884">
    <property type="entry name" value="NPHP3-like_N"/>
</dbReference>
<dbReference type="Pfam" id="PF00400">
    <property type="entry name" value="WD40"/>
    <property type="match status" value="7"/>
</dbReference>
<dbReference type="PANTHER" id="PTHR22847">
    <property type="entry name" value="WD40 REPEAT PROTEIN"/>
    <property type="match status" value="1"/>
</dbReference>
<dbReference type="SUPFAM" id="SSF52540">
    <property type="entry name" value="P-loop containing nucleoside triphosphate hydrolases"/>
    <property type="match status" value="1"/>
</dbReference>
<dbReference type="InterPro" id="IPR059179">
    <property type="entry name" value="MLKL-like_MCAfunc"/>
</dbReference>
<protein>
    <recommendedName>
        <fullName evidence="5">NACHT domain-containing protein</fullName>
    </recommendedName>
</protein>
<reference evidence="6 7" key="1">
    <citation type="journal article" date="2012" name="Proc. Natl. Acad. Sci. U.S.A.">
        <title>Comparative genomics of Ceriporiopsis subvermispora and Phanerochaete chrysosporium provide insight into selective ligninolysis.</title>
        <authorList>
            <person name="Fernandez-Fueyo E."/>
            <person name="Ruiz-Duenas F.J."/>
            <person name="Ferreira P."/>
            <person name="Floudas D."/>
            <person name="Hibbett D.S."/>
            <person name="Canessa P."/>
            <person name="Larrondo L.F."/>
            <person name="James T.Y."/>
            <person name="Seelenfreund D."/>
            <person name="Lobos S."/>
            <person name="Polanco R."/>
            <person name="Tello M."/>
            <person name="Honda Y."/>
            <person name="Watanabe T."/>
            <person name="Watanabe T."/>
            <person name="Ryu J.S."/>
            <person name="Kubicek C.P."/>
            <person name="Schmoll M."/>
            <person name="Gaskell J."/>
            <person name="Hammel K.E."/>
            <person name="St John F.J."/>
            <person name="Vanden Wymelenberg A."/>
            <person name="Sabat G."/>
            <person name="Splinter BonDurant S."/>
            <person name="Syed K."/>
            <person name="Yadav J.S."/>
            <person name="Doddapaneni H."/>
            <person name="Subramanian V."/>
            <person name="Lavin J.L."/>
            <person name="Oguiza J.A."/>
            <person name="Perez G."/>
            <person name="Pisabarro A.G."/>
            <person name="Ramirez L."/>
            <person name="Santoyo F."/>
            <person name="Master E."/>
            <person name="Coutinho P.M."/>
            <person name="Henrissat B."/>
            <person name="Lombard V."/>
            <person name="Magnuson J.K."/>
            <person name="Kuees U."/>
            <person name="Hori C."/>
            <person name="Igarashi K."/>
            <person name="Samejima M."/>
            <person name="Held B.W."/>
            <person name="Barry K.W."/>
            <person name="LaButti K.M."/>
            <person name="Lapidus A."/>
            <person name="Lindquist E.A."/>
            <person name="Lucas S.M."/>
            <person name="Riley R."/>
            <person name="Salamov A.A."/>
            <person name="Hoffmeister D."/>
            <person name="Schwenk D."/>
            <person name="Hadar Y."/>
            <person name="Yarden O."/>
            <person name="de Vries R.P."/>
            <person name="Wiebenga A."/>
            <person name="Stenlid J."/>
            <person name="Eastwood D."/>
            <person name="Grigoriev I.V."/>
            <person name="Berka R.M."/>
            <person name="Blanchette R.A."/>
            <person name="Kersten P."/>
            <person name="Martinez A.T."/>
            <person name="Vicuna R."/>
            <person name="Cullen D."/>
        </authorList>
    </citation>
    <scope>NUCLEOTIDE SEQUENCE [LARGE SCALE GENOMIC DNA]</scope>
    <source>
        <strain evidence="6 7">B</strain>
    </source>
</reference>
<dbReference type="SUPFAM" id="SSF50978">
    <property type="entry name" value="WD40 repeat-like"/>
    <property type="match status" value="1"/>
</dbReference>
<feature type="repeat" description="WD" evidence="3">
    <location>
        <begin position="868"/>
        <end position="909"/>
    </location>
</feature>
<dbReference type="OrthoDB" id="538223at2759"/>
<feature type="compositionally biased region" description="Polar residues" evidence="4">
    <location>
        <begin position="28"/>
        <end position="37"/>
    </location>
</feature>
<keyword evidence="1 3" id="KW-0853">WD repeat</keyword>
<dbReference type="InterPro" id="IPR020472">
    <property type="entry name" value="WD40_PAC1"/>
</dbReference>
<feature type="repeat" description="WD" evidence="3">
    <location>
        <begin position="992"/>
        <end position="1033"/>
    </location>
</feature>
<feature type="repeat" description="WD" evidence="3">
    <location>
        <begin position="949"/>
        <end position="990"/>
    </location>
</feature>
<dbReference type="STRING" id="914234.M2P804"/>
<evidence type="ECO:0000259" key="5">
    <source>
        <dbReference type="PROSITE" id="PS50837"/>
    </source>
</evidence>
<dbReference type="SMART" id="SM00320">
    <property type="entry name" value="WD40"/>
    <property type="match status" value="7"/>
</dbReference>
<dbReference type="CDD" id="cd00200">
    <property type="entry name" value="WD40"/>
    <property type="match status" value="1"/>
</dbReference>
<keyword evidence="7" id="KW-1185">Reference proteome</keyword>
<dbReference type="HOGENOM" id="CLU_000288_6_3_1"/>
<evidence type="ECO:0000256" key="3">
    <source>
        <dbReference type="PROSITE-ProRule" id="PRU00221"/>
    </source>
</evidence>
<dbReference type="PROSITE" id="PS50082">
    <property type="entry name" value="WD_REPEATS_2"/>
    <property type="match status" value="6"/>
</dbReference>
<sequence>MADPPRRSLKHVVPEIMQGSWKRRKTDSAQAERTAPNSSMSPSSSSQQSMAVFPGYITNGSSYPPVNPVRIETTSAQPWSEISVAPSFHAASGSAYPSLNIPRVRMTTSPKRTGWVVLKEVLKAVRDGSDLFLPLKAALVGVVEVMDMIDNLGEARDGFEQIAQDIGRLMQNMSAYGSEQHTSLLVLRRLKRIEQELNRIKQKIESKTRRNLMRRVFESWTDVTEVESVFRGLAAMIDDFQLECNLHTERMAEDLDVSRLMTQLQHVPDAGIDAQAGAECMQGTRVALLDDLKDWSLDSAAPRIFWLDGMAGTGKSAIARSLCLILRRAGIFGGSFFCSRGTNRDDIKRIIPTLAVSLAYQFPAYKWALMEVLRKHPDAGHDKVEFQVERLLRSPLREAFGDVLPTLVLVVDALDECADEDATSTILTHLLQVSSWMPIKFFVTSRPEQHIRSRFDMEGAGIRRILRLHEMEDSIVEADIYIYIGHRLREVRQFMAASDPSYPFPPKWPTQTDIATLAHQAGKLFIYAFTATGYIQKTDPVERLRRFTGLKITAGRPMNGPLDDMYTFILDKALDPKQYEAEELCSIRRILAAILTVREHLSLNVLAELIDIPPQRIRIMLQALHTVVYVPPQDHDGVVSTFHASFGDFLTTPERAGQFLIDRQAVHRDLADGCIRIMDSDLLHFNVSGCQTSYLPNEKQKCAALPKQLTYACIHLYDHIAALEDASTQLQCLSTVLFRKFLFWLEVLSTLRQTYEADCLLEELLDADHGHMADAIARSVPHIYLSALPSIGPSSRIAEAFWPEFLNVPVIMTMEASEHCNVLEYNDDAPGALAVAFSPDGTRIASGSDDKTIRIWDASTGQALLEPLEGHKNWVTSVAFSPDGTRIVSGSRDNAIRIWDASTGQALLELLEGHTSWVNSVAFSPDGIRIDGTIRIWDASTGQALLEPLEGHTKWVTSVAFSPDGTRIVSGSGDSTIRIWDASTGQALLEPLEGHTELVTSVAFSPDGTRIVSGSWDKTIRIWDASTSQALLEPLEGHTKWVTSVAFSPDGIRIVSGSQDRTIRIWDVGTARVLPQSLQGHSRIINAVAGSSDGTHIASGSQTKSNHSIACSSSTRPRVAFSPHITHPPLAANPSDSDASNSILPVLEPSRHHFLPGSPSTHDDASSVCIDSSFDPLSLYDGAGIMDPRDIFSFESDNDYDNSGWITGGWITGPRGELVLWIPEKYYTGLWWPRTVLIIGRSRVIDLKAFVHGTDWTKCYTPGGRGRIV</sequence>
<feature type="compositionally biased region" description="Low complexity" evidence="4">
    <location>
        <begin position="38"/>
        <end position="48"/>
    </location>
</feature>
<feature type="repeat" description="WD" evidence="3">
    <location>
        <begin position="911"/>
        <end position="947"/>
    </location>
</feature>
<feature type="repeat" description="WD" evidence="3">
    <location>
        <begin position="1035"/>
        <end position="1076"/>
    </location>
</feature>
<feature type="region of interest" description="Disordered" evidence="4">
    <location>
        <begin position="1"/>
        <end position="48"/>
    </location>
</feature>
<dbReference type="EMBL" id="KB445818">
    <property type="protein sequence ID" value="EMD31454.1"/>
    <property type="molecule type" value="Genomic_DNA"/>
</dbReference>
<dbReference type="GO" id="GO:0005634">
    <property type="term" value="C:nucleus"/>
    <property type="evidence" value="ECO:0007669"/>
    <property type="project" value="TreeGrafter"/>
</dbReference>
<feature type="repeat" description="WD" evidence="3">
    <location>
        <begin position="825"/>
        <end position="866"/>
    </location>
</feature>
<dbReference type="CDD" id="cd21037">
    <property type="entry name" value="MLKL_NTD"/>
    <property type="match status" value="1"/>
</dbReference>
<accession>M2P804</accession>